<evidence type="ECO:0000256" key="5">
    <source>
        <dbReference type="SAM" id="Phobius"/>
    </source>
</evidence>
<dbReference type="OrthoDB" id="3385086at2"/>
<feature type="transmembrane region" description="Helical" evidence="5">
    <location>
        <begin position="12"/>
        <end position="35"/>
    </location>
</feature>
<organism evidence="6 7">
    <name type="scientific">Larkinella terrae</name>
    <dbReference type="NCBI Taxonomy" id="2025311"/>
    <lineage>
        <taxon>Bacteria</taxon>
        <taxon>Pseudomonadati</taxon>
        <taxon>Bacteroidota</taxon>
        <taxon>Cytophagia</taxon>
        <taxon>Cytophagales</taxon>
        <taxon>Spirosomataceae</taxon>
        <taxon>Larkinella</taxon>
    </lineage>
</organism>
<protein>
    <submittedName>
        <fullName evidence="6">DoxX family protein</fullName>
    </submittedName>
</protein>
<keyword evidence="3 5" id="KW-1133">Transmembrane helix</keyword>
<evidence type="ECO:0000256" key="1">
    <source>
        <dbReference type="ARBA" id="ARBA00004141"/>
    </source>
</evidence>
<name>A0A7K0EN03_9BACT</name>
<dbReference type="AlphaFoldDB" id="A0A7K0EN03"/>
<gene>
    <name evidence="6" type="ORF">GJJ30_16075</name>
</gene>
<dbReference type="RefSeq" id="WP_154176184.1">
    <property type="nucleotide sequence ID" value="NZ_WJXZ01000009.1"/>
</dbReference>
<feature type="transmembrane region" description="Helical" evidence="5">
    <location>
        <begin position="108"/>
        <end position="126"/>
    </location>
</feature>
<sequence length="136" mass="14787">MTHYPKPPIALHIALWVAQILIAASFSWAAYLKLFQPIAELSRMWPWTAQIPPELVKLTGVFDFLGAVGILLPSLLRIRPGLTPITAIAIVVQMICAGIFHISRGEAAGIAPNIVFALLAAFVAWGRSRKAPIPAR</sequence>
<evidence type="ECO:0000313" key="6">
    <source>
        <dbReference type="EMBL" id="MRS62818.1"/>
    </source>
</evidence>
<comment type="caution">
    <text evidence="6">The sequence shown here is derived from an EMBL/GenBank/DDBJ whole genome shotgun (WGS) entry which is preliminary data.</text>
</comment>
<reference evidence="6 7" key="1">
    <citation type="journal article" date="2018" name="Antonie Van Leeuwenhoek">
        <title>Larkinella terrae sp. nov., isolated from soil on Jeju Island, South Korea.</title>
        <authorList>
            <person name="Ten L.N."/>
            <person name="Jeon J."/>
            <person name="Park S.J."/>
            <person name="Park S."/>
            <person name="Lee S.Y."/>
            <person name="Kim M.K."/>
            <person name="Jung H.Y."/>
        </authorList>
    </citation>
    <scope>NUCLEOTIDE SEQUENCE [LARGE SCALE GENOMIC DNA]</scope>
    <source>
        <strain evidence="6 7">KCTC 52001</strain>
    </source>
</reference>
<dbReference type="Pfam" id="PF13564">
    <property type="entry name" value="DoxX_2"/>
    <property type="match status" value="1"/>
</dbReference>
<dbReference type="Proteomes" id="UP000441754">
    <property type="component" value="Unassembled WGS sequence"/>
</dbReference>
<dbReference type="InterPro" id="IPR032808">
    <property type="entry name" value="DoxX"/>
</dbReference>
<dbReference type="EMBL" id="WJXZ01000009">
    <property type="protein sequence ID" value="MRS62818.1"/>
    <property type="molecule type" value="Genomic_DNA"/>
</dbReference>
<feature type="transmembrane region" description="Helical" evidence="5">
    <location>
        <begin position="82"/>
        <end position="102"/>
    </location>
</feature>
<accession>A0A7K0EN03</accession>
<dbReference type="GO" id="GO:0016020">
    <property type="term" value="C:membrane"/>
    <property type="evidence" value="ECO:0007669"/>
    <property type="project" value="UniProtKB-SubCell"/>
</dbReference>
<keyword evidence="2 5" id="KW-0812">Transmembrane</keyword>
<comment type="subcellular location">
    <subcellularLocation>
        <location evidence="1">Membrane</location>
        <topology evidence="1">Multi-pass membrane protein</topology>
    </subcellularLocation>
</comment>
<evidence type="ECO:0000256" key="3">
    <source>
        <dbReference type="ARBA" id="ARBA00022989"/>
    </source>
</evidence>
<keyword evidence="7" id="KW-1185">Reference proteome</keyword>
<feature type="transmembrane region" description="Helical" evidence="5">
    <location>
        <begin position="55"/>
        <end position="75"/>
    </location>
</feature>
<keyword evidence="4 5" id="KW-0472">Membrane</keyword>
<evidence type="ECO:0000256" key="2">
    <source>
        <dbReference type="ARBA" id="ARBA00022692"/>
    </source>
</evidence>
<evidence type="ECO:0000256" key="4">
    <source>
        <dbReference type="ARBA" id="ARBA00023136"/>
    </source>
</evidence>
<proteinExistence type="predicted"/>
<evidence type="ECO:0000313" key="7">
    <source>
        <dbReference type="Proteomes" id="UP000441754"/>
    </source>
</evidence>